<dbReference type="InterPro" id="IPR000873">
    <property type="entry name" value="AMP-dep_synth/lig_dom"/>
</dbReference>
<gene>
    <name evidence="7" type="ORF">Q8947_03665</name>
</gene>
<protein>
    <submittedName>
        <fullName evidence="7">AMP-binding protein</fullName>
    </submittedName>
</protein>
<dbReference type="Pfam" id="PF13193">
    <property type="entry name" value="AMP-binding_C"/>
    <property type="match status" value="1"/>
</dbReference>
<dbReference type="Pfam" id="PF00501">
    <property type="entry name" value="AMP-binding"/>
    <property type="match status" value="1"/>
</dbReference>
<dbReference type="PANTHER" id="PTHR43605:SF10">
    <property type="entry name" value="ACYL-COA SYNTHETASE MEDIUM CHAIN FAMILY MEMBER 3"/>
    <property type="match status" value="1"/>
</dbReference>
<name>A0ABU1D3S5_9BURK</name>
<dbReference type="InterPro" id="IPR051087">
    <property type="entry name" value="Mitochondrial_ACSM"/>
</dbReference>
<comment type="similarity">
    <text evidence="1">Belongs to the ATP-dependent AMP-binding enzyme family.</text>
</comment>
<dbReference type="SUPFAM" id="SSF56801">
    <property type="entry name" value="Acetyl-CoA synthetase-like"/>
    <property type="match status" value="1"/>
</dbReference>
<sequence length="561" mass="61538">MSDQYPVLYSSYQWLVPTQFNIAQACLQRWSGNVMEGRRLAMRHEHDEAQSTDWSYGQIAELSNRLANGLRKMGLQKGDRVAVIMPLRPEAVAASLAVLASGAVLVPLSPQLGSDALSLRVRDAEARIIIADATAAPELTHIMKQCPSLQQLVGLEFQNDDTLSWRTLLARESSDFLPVATQADDPAILLYTAGTTGMPKGVLHAHRVLIGILPAFVAAQNWYPQPGDLFWSPLAWTTAPGLLHALLAVMYFGRPMVTTRCPAQGIQALELMRRHRITNTAVLPGDVALMHEAVVNGASAEGCALRAIAVLGETLQPALHEWVVTSLGVLPNALYGLTEAPGIIGNSFQKWPDRPGSMGRPIPGHRIGIIDSQGRSCRRGSVGQLALAVRDQHGHPDPVLFLSYWRNEALTRSRHLDDWFLTGDMASVDEDGYCWFVGRCDDIFRCGNYRVSPPEIEECLKQHPDVVNAAVVPKPQGARGNLIKAFVVLNEMPPPAAQPDTAAMLQAHVRKRLAAWQTPQEIEFVDRLPVTAEGQVRRHVLRAREQQRSMLAAARAQSAGK</sequence>
<accession>A0ABU1D3S5</accession>
<dbReference type="InterPro" id="IPR025110">
    <property type="entry name" value="AMP-bd_C"/>
</dbReference>
<keyword evidence="4" id="KW-0067">ATP-binding</keyword>
<keyword evidence="3" id="KW-0547">Nucleotide-binding</keyword>
<dbReference type="PROSITE" id="PS00455">
    <property type="entry name" value="AMP_BINDING"/>
    <property type="match status" value="1"/>
</dbReference>
<evidence type="ECO:0000256" key="2">
    <source>
        <dbReference type="ARBA" id="ARBA00022598"/>
    </source>
</evidence>
<reference evidence="7 8" key="1">
    <citation type="submission" date="2023-08" db="EMBL/GenBank/DDBJ databases">
        <title>Alcaligenaceae gen. nov., a novel taxon isolated from the sludge of Yixing Pesticide Factory.</title>
        <authorList>
            <person name="Ruan L."/>
        </authorList>
    </citation>
    <scope>NUCLEOTIDE SEQUENCE [LARGE SCALE GENOMIC DNA]</scope>
    <source>
        <strain evidence="7 8">LG-2</strain>
    </source>
</reference>
<keyword evidence="2" id="KW-0436">Ligase</keyword>
<dbReference type="Proteomes" id="UP001232156">
    <property type="component" value="Unassembled WGS sequence"/>
</dbReference>
<evidence type="ECO:0000256" key="3">
    <source>
        <dbReference type="ARBA" id="ARBA00022741"/>
    </source>
</evidence>
<dbReference type="InterPro" id="IPR042099">
    <property type="entry name" value="ANL_N_sf"/>
</dbReference>
<comment type="caution">
    <text evidence="7">The sequence shown here is derived from an EMBL/GenBank/DDBJ whole genome shotgun (WGS) entry which is preliminary data.</text>
</comment>
<dbReference type="InterPro" id="IPR045851">
    <property type="entry name" value="AMP-bd_C_sf"/>
</dbReference>
<evidence type="ECO:0000256" key="4">
    <source>
        <dbReference type="ARBA" id="ARBA00022840"/>
    </source>
</evidence>
<feature type="domain" description="AMP-binding enzyme C-terminal" evidence="6">
    <location>
        <begin position="455"/>
        <end position="534"/>
    </location>
</feature>
<dbReference type="EMBL" id="JAUZQE010000005">
    <property type="protein sequence ID" value="MDR4125083.1"/>
    <property type="molecule type" value="Genomic_DNA"/>
</dbReference>
<dbReference type="InterPro" id="IPR020845">
    <property type="entry name" value="AMP-binding_CS"/>
</dbReference>
<proteinExistence type="inferred from homology"/>
<evidence type="ECO:0000313" key="8">
    <source>
        <dbReference type="Proteomes" id="UP001232156"/>
    </source>
</evidence>
<dbReference type="RefSeq" id="WP_347286479.1">
    <property type="nucleotide sequence ID" value="NZ_JAUZQE010000005.1"/>
</dbReference>
<feature type="domain" description="AMP-dependent synthetase/ligase" evidence="5">
    <location>
        <begin position="50"/>
        <end position="386"/>
    </location>
</feature>
<evidence type="ECO:0000259" key="5">
    <source>
        <dbReference type="Pfam" id="PF00501"/>
    </source>
</evidence>
<keyword evidence="8" id="KW-1185">Reference proteome</keyword>
<dbReference type="Gene3D" id="3.30.300.30">
    <property type="match status" value="1"/>
</dbReference>
<organism evidence="7 8">
    <name type="scientific">Yanghanlia caeni</name>
    <dbReference type="NCBI Taxonomy" id="3064283"/>
    <lineage>
        <taxon>Bacteria</taxon>
        <taxon>Pseudomonadati</taxon>
        <taxon>Pseudomonadota</taxon>
        <taxon>Betaproteobacteria</taxon>
        <taxon>Burkholderiales</taxon>
        <taxon>Alcaligenaceae</taxon>
        <taxon>Yanghanlia</taxon>
    </lineage>
</organism>
<dbReference type="PANTHER" id="PTHR43605">
    <property type="entry name" value="ACYL-COENZYME A SYNTHETASE"/>
    <property type="match status" value="1"/>
</dbReference>
<dbReference type="Gene3D" id="3.40.50.12780">
    <property type="entry name" value="N-terminal domain of ligase-like"/>
    <property type="match status" value="1"/>
</dbReference>
<evidence type="ECO:0000313" key="7">
    <source>
        <dbReference type="EMBL" id="MDR4125083.1"/>
    </source>
</evidence>
<evidence type="ECO:0000256" key="1">
    <source>
        <dbReference type="ARBA" id="ARBA00006432"/>
    </source>
</evidence>
<evidence type="ECO:0000259" key="6">
    <source>
        <dbReference type="Pfam" id="PF13193"/>
    </source>
</evidence>